<dbReference type="HOGENOM" id="CLU_2601181_0_0_6"/>
<dbReference type="EMBL" id="CP000155">
    <property type="protein sequence ID" value="ABC31237.1"/>
    <property type="molecule type" value="Genomic_DNA"/>
</dbReference>
<sequence>MDKEIKNLLGKLCVDLGFCLPPIEQDRIASLGVWRADEFAKDVISSEGLNPEYEKKWFREIRNRFVAHFGSNVYESKNS</sequence>
<dbReference type="KEGG" id="hch:HCH_04537"/>
<protein>
    <submittedName>
        <fullName evidence="1">Uncharacterized protein</fullName>
    </submittedName>
</protein>
<accession>Q2SDN7</accession>
<gene>
    <name evidence="1" type="ordered locus">HCH_04537</name>
</gene>
<name>Q2SDN7_HAHCH</name>
<dbReference type="AlphaFoldDB" id="Q2SDN7"/>
<keyword evidence="2" id="KW-1185">Reference proteome</keyword>
<dbReference type="OrthoDB" id="3401424at2"/>
<proteinExistence type="predicted"/>
<evidence type="ECO:0000313" key="2">
    <source>
        <dbReference type="Proteomes" id="UP000000238"/>
    </source>
</evidence>
<evidence type="ECO:0000313" key="1">
    <source>
        <dbReference type="EMBL" id="ABC31237.1"/>
    </source>
</evidence>
<dbReference type="RefSeq" id="WP_011398304.1">
    <property type="nucleotide sequence ID" value="NC_007645.1"/>
</dbReference>
<reference evidence="1 2" key="1">
    <citation type="journal article" date="2005" name="Nucleic Acids Res.">
        <title>Genomic blueprint of Hahella chejuensis, a marine microbe producing an algicidal agent.</title>
        <authorList>
            <person name="Jeong H."/>
            <person name="Yim J.H."/>
            <person name="Lee C."/>
            <person name="Choi S.-H."/>
            <person name="Park Y.K."/>
            <person name="Yoon S.H."/>
            <person name="Hur C.-G."/>
            <person name="Kang H.-Y."/>
            <person name="Kim D."/>
            <person name="Lee H.H."/>
            <person name="Park K.H."/>
            <person name="Park S.-H."/>
            <person name="Park H.-S."/>
            <person name="Lee H.K."/>
            <person name="Oh T.K."/>
            <person name="Kim J.F."/>
        </authorList>
    </citation>
    <scope>NUCLEOTIDE SEQUENCE [LARGE SCALE GENOMIC DNA]</scope>
    <source>
        <strain evidence="1 2">KCTC 2396</strain>
    </source>
</reference>
<organism evidence="1 2">
    <name type="scientific">Hahella chejuensis (strain KCTC 2396)</name>
    <dbReference type="NCBI Taxonomy" id="349521"/>
    <lineage>
        <taxon>Bacteria</taxon>
        <taxon>Pseudomonadati</taxon>
        <taxon>Pseudomonadota</taxon>
        <taxon>Gammaproteobacteria</taxon>
        <taxon>Oceanospirillales</taxon>
        <taxon>Hahellaceae</taxon>
        <taxon>Hahella</taxon>
    </lineage>
</organism>
<dbReference type="Proteomes" id="UP000000238">
    <property type="component" value="Chromosome"/>
</dbReference>